<evidence type="ECO:0000313" key="11">
    <source>
        <dbReference type="EMBL" id="QOY54695.1"/>
    </source>
</evidence>
<protein>
    <submittedName>
        <fullName evidence="11">Phosphatidylserine decarboxylase</fullName>
    </submittedName>
</protein>
<evidence type="ECO:0000256" key="4">
    <source>
        <dbReference type="ARBA" id="ARBA00023098"/>
    </source>
</evidence>
<reference evidence="11 12" key="1">
    <citation type="submission" date="2020-05" db="EMBL/GenBank/DDBJ databases">
        <title>Sulfurimonas marisnigri, sp. nov., and Sulfurimonas baltica, sp. nov., manganese oxide reducing chemolithoautotrophs of the class Epsilonproteobacteria isolated from the pelagic redoxclines of the Black and Baltic Seas and emended description of the genus Sulfurimonas.</title>
        <authorList>
            <person name="Henkel J.V."/>
            <person name="Laudan C."/>
            <person name="Werner J."/>
            <person name="Neu T."/>
            <person name="Plewe S."/>
            <person name="Sproer C."/>
            <person name="Bunk B."/>
            <person name="Schulz-Vogt H.N."/>
        </authorList>
    </citation>
    <scope>NUCLEOTIDE SEQUENCE [LARGE SCALE GENOMIC DNA]</scope>
    <source>
        <strain evidence="11 12">SoZ1</strain>
    </source>
</reference>
<dbReference type="Pfam" id="PF02666">
    <property type="entry name" value="PS_Dcarbxylase"/>
    <property type="match status" value="1"/>
</dbReference>
<evidence type="ECO:0000256" key="5">
    <source>
        <dbReference type="ARBA" id="ARBA00023136"/>
    </source>
</evidence>
<evidence type="ECO:0000313" key="12">
    <source>
        <dbReference type="Proteomes" id="UP000593836"/>
    </source>
</evidence>
<dbReference type="GO" id="GO:0008654">
    <property type="term" value="P:phospholipid biosynthetic process"/>
    <property type="evidence" value="ECO:0007669"/>
    <property type="project" value="UniProtKB-KW"/>
</dbReference>
<dbReference type="PANTHER" id="PTHR35809:SF1">
    <property type="entry name" value="ARCHAETIDYLSERINE DECARBOXYLASE PROENZYME-RELATED"/>
    <property type="match status" value="1"/>
</dbReference>
<dbReference type="EMBL" id="CP054493">
    <property type="protein sequence ID" value="QOY54695.1"/>
    <property type="molecule type" value="Genomic_DNA"/>
</dbReference>
<keyword evidence="3" id="KW-0210">Decarboxylase</keyword>
<dbReference type="RefSeq" id="WP_194366739.1">
    <property type="nucleotide sequence ID" value="NZ_CP054493.1"/>
</dbReference>
<keyword evidence="12" id="KW-1185">Reference proteome</keyword>
<keyword evidence="7" id="KW-0594">Phospholipid biosynthesis</keyword>
<keyword evidence="6" id="KW-0865">Zymogen</keyword>
<keyword evidence="10" id="KW-0670">Pyruvate</keyword>
<name>A0A7S7M0J7_9BACT</name>
<dbReference type="AlphaFoldDB" id="A0A7S7M0J7"/>
<dbReference type="GO" id="GO:0004609">
    <property type="term" value="F:phosphatidylserine decarboxylase activity"/>
    <property type="evidence" value="ECO:0007669"/>
    <property type="project" value="InterPro"/>
</dbReference>
<sequence length="239" mass="27920">MAKTLREWIDTDVAKVYDKPMRWLSEEYFFRDPSRAIYSDSSYFFAPADGIILYSSVVKADESIIDIKGKPYSLQDAMRKKEYKKESLVVGIFMTFYDVHINRIPYSGRLCYKELETISSYNLPMLDIEKNIIDTLKIDSTNSEYLFSNQRVLNMVFSADLKHEYYILQIADYDVDCITPFRLKQNQSFAQNQRFSQIRYGSQVDLIIPISENFEYTILLEPGVHVEAGIDPIVKIINK</sequence>
<keyword evidence="2" id="KW-0444">Lipid biosynthesis</keyword>
<keyword evidence="1" id="KW-1003">Cell membrane</keyword>
<dbReference type="PANTHER" id="PTHR35809">
    <property type="entry name" value="ARCHAETIDYLSERINE DECARBOXYLASE PROENZYME-RELATED"/>
    <property type="match status" value="1"/>
</dbReference>
<organism evidence="11 12">
    <name type="scientific">Candidatus Sulfurimonas marisnigri</name>
    <dbReference type="NCBI Taxonomy" id="2740405"/>
    <lineage>
        <taxon>Bacteria</taxon>
        <taxon>Pseudomonadati</taxon>
        <taxon>Campylobacterota</taxon>
        <taxon>Epsilonproteobacteria</taxon>
        <taxon>Campylobacterales</taxon>
        <taxon>Sulfurimonadaceae</taxon>
        <taxon>Sulfurimonas</taxon>
    </lineage>
</organism>
<dbReference type="KEGG" id="smas:HUE87_00140"/>
<evidence type="ECO:0000256" key="3">
    <source>
        <dbReference type="ARBA" id="ARBA00022793"/>
    </source>
</evidence>
<keyword evidence="9" id="KW-1208">Phospholipid metabolism</keyword>
<proteinExistence type="predicted"/>
<evidence type="ECO:0000256" key="10">
    <source>
        <dbReference type="ARBA" id="ARBA00023317"/>
    </source>
</evidence>
<dbReference type="InterPro" id="IPR003817">
    <property type="entry name" value="PS_Dcarbxylase"/>
</dbReference>
<keyword evidence="8" id="KW-0456">Lyase</keyword>
<evidence type="ECO:0000256" key="7">
    <source>
        <dbReference type="ARBA" id="ARBA00023209"/>
    </source>
</evidence>
<evidence type="ECO:0000256" key="8">
    <source>
        <dbReference type="ARBA" id="ARBA00023239"/>
    </source>
</evidence>
<evidence type="ECO:0000256" key="2">
    <source>
        <dbReference type="ARBA" id="ARBA00022516"/>
    </source>
</evidence>
<evidence type="ECO:0000256" key="9">
    <source>
        <dbReference type="ARBA" id="ARBA00023264"/>
    </source>
</evidence>
<accession>A0A7S7M0J7</accession>
<keyword evidence="5" id="KW-0472">Membrane</keyword>
<evidence type="ECO:0000256" key="6">
    <source>
        <dbReference type="ARBA" id="ARBA00023145"/>
    </source>
</evidence>
<dbReference type="Proteomes" id="UP000593836">
    <property type="component" value="Chromosome"/>
</dbReference>
<evidence type="ECO:0000256" key="1">
    <source>
        <dbReference type="ARBA" id="ARBA00022475"/>
    </source>
</evidence>
<dbReference type="InterPro" id="IPR033175">
    <property type="entry name" value="PSD-A"/>
</dbReference>
<gene>
    <name evidence="11" type="ORF">HUE87_00140</name>
</gene>
<keyword evidence="4" id="KW-0443">Lipid metabolism</keyword>